<comment type="caution">
    <text evidence="2">The sequence shown here is derived from an EMBL/GenBank/DDBJ whole genome shotgun (WGS) entry which is preliminary data.</text>
</comment>
<accession>A0ABR9DRC2</accession>
<evidence type="ECO:0000313" key="3">
    <source>
        <dbReference type="Proteomes" id="UP000642107"/>
    </source>
</evidence>
<feature type="domain" description="SAV-6107-like HEPN" evidence="1">
    <location>
        <begin position="34"/>
        <end position="129"/>
    </location>
</feature>
<name>A0ABR9DRC2_9MICO</name>
<dbReference type="Pfam" id="PF18726">
    <property type="entry name" value="HEPN_SAV_6107"/>
    <property type="match status" value="1"/>
</dbReference>
<keyword evidence="3" id="KW-1185">Reference proteome</keyword>
<protein>
    <submittedName>
        <fullName evidence="2">Colicin transporter</fullName>
    </submittedName>
</protein>
<sequence>MTPRRSRAVEEQRALRGVQESTLMRRSDAEILAAQLSQDPVDRFLHAHFAALRAAGAVLAAVVPPRGRGRDRSAWEQLADRVPELAGWAAVFADAARVRAAVEGGRVDLVDDVRADRALEDAEDFRDAIDALVEDTTGDTAGGARALRAVRAS</sequence>
<reference evidence="2 3" key="1">
    <citation type="submission" date="2020-09" db="EMBL/GenBank/DDBJ databases">
        <title>Flavimobilis rhizosphaerae sp. nov., isolated from rhizosphere soil of Spartina alterniflora.</title>
        <authorList>
            <person name="Hanqin C."/>
        </authorList>
    </citation>
    <scope>NUCLEOTIDE SEQUENCE [LARGE SCALE GENOMIC DNA]</scope>
    <source>
        <strain evidence="2 3">GY 10621</strain>
    </source>
</reference>
<dbReference type="EMBL" id="JACZDF010000004">
    <property type="protein sequence ID" value="MBD9699694.1"/>
    <property type="molecule type" value="Genomic_DNA"/>
</dbReference>
<dbReference type="Proteomes" id="UP000642107">
    <property type="component" value="Unassembled WGS sequence"/>
</dbReference>
<gene>
    <name evidence="2" type="ORF">IGS67_09360</name>
</gene>
<evidence type="ECO:0000259" key="1">
    <source>
        <dbReference type="Pfam" id="PF18726"/>
    </source>
</evidence>
<proteinExistence type="predicted"/>
<dbReference type="InterPro" id="IPR040891">
    <property type="entry name" value="HEPN_SAV_6107"/>
</dbReference>
<organism evidence="2 3">
    <name type="scientific">Flavimobilis rhizosphaerae</name>
    <dbReference type="NCBI Taxonomy" id="2775421"/>
    <lineage>
        <taxon>Bacteria</taxon>
        <taxon>Bacillati</taxon>
        <taxon>Actinomycetota</taxon>
        <taxon>Actinomycetes</taxon>
        <taxon>Micrococcales</taxon>
        <taxon>Jonesiaceae</taxon>
        <taxon>Flavimobilis</taxon>
    </lineage>
</organism>
<evidence type="ECO:0000313" key="2">
    <source>
        <dbReference type="EMBL" id="MBD9699694.1"/>
    </source>
</evidence>